<dbReference type="PANTHER" id="PTHR36698">
    <property type="entry name" value="BLL5892 PROTEIN"/>
    <property type="match status" value="1"/>
</dbReference>
<organism evidence="3 4">
    <name type="scientific">Denitromonas halophila</name>
    <dbReference type="NCBI Taxonomy" id="1629404"/>
    <lineage>
        <taxon>Bacteria</taxon>
        <taxon>Pseudomonadati</taxon>
        <taxon>Pseudomonadota</taxon>
        <taxon>Betaproteobacteria</taxon>
        <taxon>Rhodocyclales</taxon>
        <taxon>Zoogloeaceae</taxon>
        <taxon>Denitromonas</taxon>
    </lineage>
</organism>
<comment type="caution">
    <text evidence="3">The sequence shown here is derived from an EMBL/GenBank/DDBJ whole genome shotgun (WGS) entry which is preliminary data.</text>
</comment>
<gene>
    <name evidence="3" type="ORF">FHP91_14930</name>
</gene>
<dbReference type="Proteomes" id="UP000319502">
    <property type="component" value="Unassembled WGS sequence"/>
</dbReference>
<evidence type="ECO:0000313" key="4">
    <source>
        <dbReference type="Proteomes" id="UP000319502"/>
    </source>
</evidence>
<feature type="domain" description="Mce/MlaD" evidence="2">
    <location>
        <begin position="45"/>
        <end position="113"/>
    </location>
</feature>
<protein>
    <submittedName>
        <fullName evidence="3">MCE family protein</fullName>
    </submittedName>
</protein>
<dbReference type="AlphaFoldDB" id="A0A557QJK9"/>
<evidence type="ECO:0000256" key="1">
    <source>
        <dbReference type="SAM" id="MobiDB-lite"/>
    </source>
</evidence>
<evidence type="ECO:0000259" key="2">
    <source>
        <dbReference type="Pfam" id="PF02470"/>
    </source>
</evidence>
<feature type="region of interest" description="Disordered" evidence="1">
    <location>
        <begin position="296"/>
        <end position="315"/>
    </location>
</feature>
<keyword evidence="4" id="KW-1185">Reference proteome</keyword>
<evidence type="ECO:0000313" key="3">
    <source>
        <dbReference type="EMBL" id="TVO53095.1"/>
    </source>
</evidence>
<dbReference type="OrthoDB" id="5294672at2"/>
<name>A0A557QJK9_9RHOO</name>
<sequence>MENRAHAILAGLFVLLLGAATVSGVWWFSGEREATRTLELVSRGSITGLNLQAAVRYRGISAGRVESISIDQTDPQNILVRVSLRTDLPVTQGTKASLGYQGVTGLAFIQLDDKGTDPTPLVGEGGNPPRIALSSGLLDELSTVAVQALDQFRKIAAQVERVFDEKSVARVESTMTRLESAVKGMDETFAAAPEVLAEARRFLTPENRQHLTRSLANLSSASEQAGPTLVELRGLLLKLQEVSEHIDETAVATGDGLLNGTLPRLNGLMKELTVTSQRLTRLIEEVDASPQMLLLGRGEQAPGPGEAGFAVPPVR</sequence>
<proteinExistence type="predicted"/>
<accession>A0A557QJK9</accession>
<dbReference type="InterPro" id="IPR003399">
    <property type="entry name" value="Mce/MlaD"/>
</dbReference>
<reference evidence="3 4" key="1">
    <citation type="submission" date="2019-07" db="EMBL/GenBank/DDBJ databases">
        <title>The pathways for chlorine oxyanion respiration interact through the shared metabolite chlorate.</title>
        <authorList>
            <person name="Barnum T.P."/>
            <person name="Cheng Y."/>
            <person name="Hill K.A."/>
            <person name="Lucas L.N."/>
            <person name="Carlson H.K."/>
            <person name="Coates J.D."/>
        </authorList>
    </citation>
    <scope>NUCLEOTIDE SEQUENCE [LARGE SCALE GENOMIC DNA]</scope>
    <source>
        <strain evidence="3 4">SFB-3</strain>
    </source>
</reference>
<dbReference type="Pfam" id="PF02470">
    <property type="entry name" value="MlaD"/>
    <property type="match status" value="1"/>
</dbReference>
<dbReference type="PANTHER" id="PTHR36698:SF2">
    <property type="entry name" value="MCE_MLAD DOMAIN-CONTAINING PROTEIN"/>
    <property type="match status" value="1"/>
</dbReference>
<dbReference type="EMBL" id="VMNK01000015">
    <property type="protein sequence ID" value="TVO53095.1"/>
    <property type="molecule type" value="Genomic_DNA"/>
</dbReference>
<dbReference type="RefSeq" id="WP_144310345.1">
    <property type="nucleotide sequence ID" value="NZ_VMNK01000015.1"/>
</dbReference>